<proteinExistence type="predicted"/>
<accession>A0A2T9Z7E2</accession>
<gene>
    <name evidence="1" type="ORF">BB560_005103</name>
</gene>
<dbReference type="AlphaFoldDB" id="A0A2T9Z7E2"/>
<evidence type="ECO:0000313" key="1">
    <source>
        <dbReference type="EMBL" id="PVV00513.1"/>
    </source>
</evidence>
<dbReference type="Proteomes" id="UP000245609">
    <property type="component" value="Unassembled WGS sequence"/>
</dbReference>
<sequence>MNEKLSKKVESLSQSLNIIMISEALPKTNQSKLSQWSLEPKYNQNTGNFSSNAKPKNIESIEIEKKYALDCNYLVSNNSVLNFECKDHDLRTPDDKIDKLKKVRNNVYNKNYEDDEEKIDKKPYNQSEVELKNAYTAAGFKTADLQVLLEKKISPQQLLELSQLLKKLQIYKQVGILEQNPTTSCKSAIQIY</sequence>
<comment type="caution">
    <text evidence="1">The sequence shown here is derived from an EMBL/GenBank/DDBJ whole genome shotgun (WGS) entry which is preliminary data.</text>
</comment>
<evidence type="ECO:0000313" key="2">
    <source>
        <dbReference type="Proteomes" id="UP000245609"/>
    </source>
</evidence>
<keyword evidence="2" id="KW-1185">Reference proteome</keyword>
<protein>
    <submittedName>
        <fullName evidence="1">Uncharacterized protein</fullName>
    </submittedName>
</protein>
<name>A0A2T9Z7E2_9FUNG</name>
<reference evidence="1 2" key="1">
    <citation type="journal article" date="2018" name="MBio">
        <title>Comparative Genomics Reveals the Core Gene Toolbox for the Fungus-Insect Symbiosis.</title>
        <authorList>
            <person name="Wang Y."/>
            <person name="Stata M."/>
            <person name="Wang W."/>
            <person name="Stajich J.E."/>
            <person name="White M.M."/>
            <person name="Moncalvo J.M."/>
        </authorList>
    </citation>
    <scope>NUCLEOTIDE SEQUENCE [LARGE SCALE GENOMIC DNA]</scope>
    <source>
        <strain evidence="1 2">SC-DP-2</strain>
    </source>
</reference>
<dbReference type="EMBL" id="MBFS01001927">
    <property type="protein sequence ID" value="PVV00513.1"/>
    <property type="molecule type" value="Genomic_DNA"/>
</dbReference>
<organism evidence="1 2">
    <name type="scientific">Smittium megazygosporum</name>
    <dbReference type="NCBI Taxonomy" id="133381"/>
    <lineage>
        <taxon>Eukaryota</taxon>
        <taxon>Fungi</taxon>
        <taxon>Fungi incertae sedis</taxon>
        <taxon>Zoopagomycota</taxon>
        <taxon>Kickxellomycotina</taxon>
        <taxon>Harpellomycetes</taxon>
        <taxon>Harpellales</taxon>
        <taxon>Legeriomycetaceae</taxon>
        <taxon>Smittium</taxon>
    </lineage>
</organism>